<dbReference type="Proteomes" id="UP000887565">
    <property type="component" value="Unplaced"/>
</dbReference>
<evidence type="ECO:0000313" key="1">
    <source>
        <dbReference type="Proteomes" id="UP000887565"/>
    </source>
</evidence>
<proteinExistence type="predicted"/>
<dbReference type="WBParaSite" id="nRc.2.0.1.t25269-RA">
    <property type="protein sequence ID" value="nRc.2.0.1.t25269-RA"/>
    <property type="gene ID" value="nRc.2.0.1.g25269"/>
</dbReference>
<dbReference type="AlphaFoldDB" id="A0A915JG75"/>
<keyword evidence="1" id="KW-1185">Reference proteome</keyword>
<reference evidence="2" key="1">
    <citation type="submission" date="2022-11" db="UniProtKB">
        <authorList>
            <consortium name="WormBaseParasite"/>
        </authorList>
    </citation>
    <scope>IDENTIFICATION</scope>
</reference>
<accession>A0A915JG75</accession>
<protein>
    <submittedName>
        <fullName evidence="2">Uncharacterized protein</fullName>
    </submittedName>
</protein>
<organism evidence="1 2">
    <name type="scientific">Romanomermis culicivorax</name>
    <name type="common">Nematode worm</name>
    <dbReference type="NCBI Taxonomy" id="13658"/>
    <lineage>
        <taxon>Eukaryota</taxon>
        <taxon>Metazoa</taxon>
        <taxon>Ecdysozoa</taxon>
        <taxon>Nematoda</taxon>
        <taxon>Enoplea</taxon>
        <taxon>Dorylaimia</taxon>
        <taxon>Mermithida</taxon>
        <taxon>Mermithoidea</taxon>
        <taxon>Mermithidae</taxon>
        <taxon>Romanomermis</taxon>
    </lineage>
</organism>
<evidence type="ECO:0000313" key="2">
    <source>
        <dbReference type="WBParaSite" id="nRc.2.0.1.t25269-RA"/>
    </source>
</evidence>
<sequence>MDKKKLMCIAYELSASKIRWLHDIPVTIVTTDSSFKSAWIWGEAVKAILFETMMIFGVIVVSMAEITVGKTLVWKCTPRLIHFRVENMFLDRSLQSQILVENIYGAKNIDRKIAVFSSKIGRMPFLINPGDIATVVGDQSFDIDASIN</sequence>
<name>A0A915JG75_ROMCU</name>